<dbReference type="InterPro" id="IPR017853">
    <property type="entry name" value="GH"/>
</dbReference>
<proteinExistence type="predicted"/>
<sequence>MRIPSSPLFANHAETLKRALLHGCALIAALAGQAATAQDVSAEPILQIFESKWETIDSRMADIFMAGYGRLWLPPPQRADSGGLSVGYDVFDRFDLGKPRNETLYGTEAKLKALVNESHQAGLRVNTDFIINHNGFSDNNTFDNQGTVTTADDVTFVQSGGYPGFVSQLPGLPNGEYHAQQSVDSNRFDGRLAGLIDIDQDIQLQYVRHPIDPSNPQNIPAGTAGIFGRGPANVATPSNARFYPDQALGGATYFDPTIGQNVTLYDYNTADPLAGDPVLEDSVDLIMRNARWMIQEIGVDGFRLDAVRHFDQAVLNEFDRAVFRAKQTTLLDGSPDHAFSFLETGGDNDLNYLQGFIRKDINNATNNVGGNRDALDFNLFFAIKDNLSANGFANDWRNIKNRSIDGHDEGFANNGSQGVSFARSHDDGPSYLDNVAHAYLLMRPGNAIVYMNGKEFGEGRDFPQDGRGDALGGLYGDQITTLVNLRNTHGRGNYADRTPTADQKELLFYERENSALVLLNNRGDAGYDERLVQTAFAPGTRLKELTGNAENASIDPNDELASFVVVDANGRVTVRAPRNKSLDNATMTETEHKSGYLIYGLAGPEGQMRLTDVAGADLTQVLPGSTPVAGQGGPMGPSDNFFNGRTRLTDITVVTDDAFKLRLQTTPVSVGGVRDVHADGDFAQFRINGGIDANGNGVVDSVTPGAVSYGFENFTGVNSPGFFNSGTGVYEQTIDTTALAEGEHYLTGRVYRHRNPATNNGTPGTEGDGGPALYTDFREVIYVDRLKPEAEVLSFQPFTSSPNNLDDRDLIVGSTDGTADNMHVFLDLPAGMSDAQVLQMALNGVNDAGEYDADQWIYGFFDVTTGNHAVTIVTFEQTGNSNVQRFGGVWTTTSQGLGLGDLDADGLLEVSDISGPGGFEQVLASNNALFDAAADVTADGRIDTRDLLELGPELVALGGSAAVLAEYSSALLRRIDLNGSGQTNADDLAALYTNLGSTDPLYDLNVDGVVDVTDAQLLVGDFARTVPGDFNLDGSVDVADYTLWRDNRDTGGRLADGDFDGDVDTDDYTVWATAFGFQRGAYSAPALAVPEPATAFLAALAAVLSTPRQRRSRTLVPH</sequence>
<dbReference type="Gene3D" id="3.20.20.80">
    <property type="entry name" value="Glycosidases"/>
    <property type="match status" value="2"/>
</dbReference>
<evidence type="ECO:0000313" key="3">
    <source>
        <dbReference type="Proteomes" id="UP000318995"/>
    </source>
</evidence>
<organism evidence="2 3">
    <name type="scientific">Botrimarina hoheduenensis</name>
    <dbReference type="NCBI Taxonomy" id="2528000"/>
    <lineage>
        <taxon>Bacteria</taxon>
        <taxon>Pseudomonadati</taxon>
        <taxon>Planctomycetota</taxon>
        <taxon>Planctomycetia</taxon>
        <taxon>Pirellulales</taxon>
        <taxon>Lacipirellulaceae</taxon>
        <taxon>Botrimarina</taxon>
    </lineage>
</organism>
<keyword evidence="2" id="KW-0378">Hydrolase</keyword>
<keyword evidence="2" id="KW-0326">Glycosidase</keyword>
<dbReference type="Proteomes" id="UP000318995">
    <property type="component" value="Unassembled WGS sequence"/>
</dbReference>
<accession>A0A5C5WEW8</accession>
<dbReference type="InterPro" id="IPR006047">
    <property type="entry name" value="GH13_cat_dom"/>
</dbReference>
<dbReference type="SUPFAM" id="SSF51445">
    <property type="entry name" value="(Trans)glycosidases"/>
    <property type="match status" value="1"/>
</dbReference>
<feature type="domain" description="Glycosyl hydrolase family 13 catalytic" evidence="1">
    <location>
        <begin position="43"/>
        <end position="486"/>
    </location>
</feature>
<reference evidence="2 3" key="1">
    <citation type="submission" date="2019-02" db="EMBL/GenBank/DDBJ databases">
        <title>Deep-cultivation of Planctomycetes and their phenomic and genomic characterization uncovers novel biology.</title>
        <authorList>
            <person name="Wiegand S."/>
            <person name="Jogler M."/>
            <person name="Boedeker C."/>
            <person name="Pinto D."/>
            <person name="Vollmers J."/>
            <person name="Rivas-Marin E."/>
            <person name="Kohn T."/>
            <person name="Peeters S.H."/>
            <person name="Heuer A."/>
            <person name="Rast P."/>
            <person name="Oberbeckmann S."/>
            <person name="Bunk B."/>
            <person name="Jeske O."/>
            <person name="Meyerdierks A."/>
            <person name="Storesund J.E."/>
            <person name="Kallscheuer N."/>
            <person name="Luecker S."/>
            <person name="Lage O.M."/>
            <person name="Pohl T."/>
            <person name="Merkel B.J."/>
            <person name="Hornburger P."/>
            <person name="Mueller R.-W."/>
            <person name="Bruemmer F."/>
            <person name="Labrenz M."/>
            <person name="Spormann A.M."/>
            <person name="Op Den Camp H."/>
            <person name="Overmann J."/>
            <person name="Amann R."/>
            <person name="Jetten M.S.M."/>
            <person name="Mascher T."/>
            <person name="Medema M.H."/>
            <person name="Devos D.P."/>
            <person name="Kaster A.-K."/>
            <person name="Ovreas L."/>
            <person name="Rohde M."/>
            <person name="Galperin M.Y."/>
            <person name="Jogler C."/>
        </authorList>
    </citation>
    <scope>NUCLEOTIDE SEQUENCE [LARGE SCALE GENOMIC DNA]</scope>
    <source>
        <strain evidence="2 3">Pla111</strain>
    </source>
</reference>
<dbReference type="AlphaFoldDB" id="A0A5C5WEW8"/>
<dbReference type="SMART" id="SM00642">
    <property type="entry name" value="Aamy"/>
    <property type="match status" value="1"/>
</dbReference>
<dbReference type="Gene3D" id="1.10.1330.10">
    <property type="entry name" value="Dockerin domain"/>
    <property type="match status" value="1"/>
</dbReference>
<dbReference type="GO" id="GO:0004556">
    <property type="term" value="F:alpha-amylase activity"/>
    <property type="evidence" value="ECO:0007669"/>
    <property type="project" value="UniProtKB-EC"/>
</dbReference>
<evidence type="ECO:0000313" key="2">
    <source>
        <dbReference type="EMBL" id="TWT48595.1"/>
    </source>
</evidence>
<dbReference type="GO" id="GO:0000272">
    <property type="term" value="P:polysaccharide catabolic process"/>
    <property type="evidence" value="ECO:0007669"/>
    <property type="project" value="InterPro"/>
</dbReference>
<keyword evidence="3" id="KW-1185">Reference proteome</keyword>
<dbReference type="InterPro" id="IPR036439">
    <property type="entry name" value="Dockerin_dom_sf"/>
</dbReference>
<name>A0A5C5WEW8_9BACT</name>
<protein>
    <submittedName>
        <fullName evidence="2">Alpha-amylase</fullName>
        <ecNumber evidence="2">3.2.1.1</ecNumber>
    </submittedName>
</protein>
<comment type="caution">
    <text evidence="2">The sequence shown here is derived from an EMBL/GenBank/DDBJ whole genome shotgun (WGS) entry which is preliminary data.</text>
</comment>
<dbReference type="PANTHER" id="PTHR43447">
    <property type="entry name" value="ALPHA-AMYLASE"/>
    <property type="match status" value="1"/>
</dbReference>
<gene>
    <name evidence="2" type="primary">amyS</name>
    <name evidence="2" type="ORF">Pla111_03700</name>
</gene>
<dbReference type="EC" id="3.2.1.1" evidence="2"/>
<evidence type="ECO:0000259" key="1">
    <source>
        <dbReference type="SMART" id="SM00642"/>
    </source>
</evidence>
<dbReference type="EMBL" id="SJPH01000001">
    <property type="protein sequence ID" value="TWT48595.1"/>
    <property type="molecule type" value="Genomic_DNA"/>
</dbReference>